<reference evidence="1" key="1">
    <citation type="submission" date="2022-01" db="EMBL/GenBank/DDBJ databases">
        <title>Draft genome sequence of Sabulilitoribacter arenilitoris KCTC 52401.</title>
        <authorList>
            <person name="Oh J.-S."/>
        </authorList>
    </citation>
    <scope>NUCLEOTIDE SEQUENCE</scope>
    <source>
        <strain evidence="1">HMF6543</strain>
    </source>
</reference>
<name>A0AAE3EML1_9FLAO</name>
<evidence type="ECO:0000313" key="2">
    <source>
        <dbReference type="Proteomes" id="UP001199795"/>
    </source>
</evidence>
<organism evidence="1 2">
    <name type="scientific">Wocania arenilitoris</name>
    <dbReference type="NCBI Taxonomy" id="2044858"/>
    <lineage>
        <taxon>Bacteria</taxon>
        <taxon>Pseudomonadati</taxon>
        <taxon>Bacteroidota</taxon>
        <taxon>Flavobacteriia</taxon>
        <taxon>Flavobacteriales</taxon>
        <taxon>Flavobacteriaceae</taxon>
        <taxon>Wocania</taxon>
    </lineage>
</organism>
<dbReference type="RefSeq" id="WP_237238588.1">
    <property type="nucleotide sequence ID" value="NZ_JAKKDU010000002.1"/>
</dbReference>
<sequence>MKICNLSFGEIIILNNNLAEVIVDEGVVLNEVMVEEYHDFLLNTLEAPFFLIINKKHSYSYTFPAQKKIANLKEIKAMAVVAVTSGGVMSTETLVNVNRNNKWNIKIFQEREQALTWLEKEMIS</sequence>
<proteinExistence type="predicted"/>
<protein>
    <recommendedName>
        <fullName evidence="3">STAS/SEC14 domain-containing protein</fullName>
    </recommendedName>
</protein>
<gene>
    <name evidence="1" type="ORF">L3X37_02455</name>
</gene>
<accession>A0AAE3EML1</accession>
<keyword evidence="2" id="KW-1185">Reference proteome</keyword>
<evidence type="ECO:0000313" key="1">
    <source>
        <dbReference type="EMBL" id="MCF7567227.1"/>
    </source>
</evidence>
<dbReference type="AlphaFoldDB" id="A0AAE3EML1"/>
<evidence type="ECO:0008006" key="3">
    <source>
        <dbReference type="Google" id="ProtNLM"/>
    </source>
</evidence>
<dbReference type="Proteomes" id="UP001199795">
    <property type="component" value="Unassembled WGS sequence"/>
</dbReference>
<comment type="caution">
    <text evidence="1">The sequence shown here is derived from an EMBL/GenBank/DDBJ whole genome shotgun (WGS) entry which is preliminary data.</text>
</comment>
<dbReference type="EMBL" id="JAKKDU010000002">
    <property type="protein sequence ID" value="MCF7567227.1"/>
    <property type="molecule type" value="Genomic_DNA"/>
</dbReference>